<evidence type="ECO:0008006" key="3">
    <source>
        <dbReference type="Google" id="ProtNLM"/>
    </source>
</evidence>
<evidence type="ECO:0000313" key="2">
    <source>
        <dbReference type="Proteomes" id="UP000816034"/>
    </source>
</evidence>
<dbReference type="SUPFAM" id="SSF52047">
    <property type="entry name" value="RNI-like"/>
    <property type="match status" value="1"/>
</dbReference>
<dbReference type="AlphaFoldDB" id="A0AA88GJW0"/>
<evidence type="ECO:0000313" key="1">
    <source>
        <dbReference type="EMBL" id="KAG2377453.1"/>
    </source>
</evidence>
<dbReference type="EMBL" id="PYSW02000038">
    <property type="protein sequence ID" value="KAG2377453.1"/>
    <property type="molecule type" value="Genomic_DNA"/>
</dbReference>
<sequence>MKRNREEGSEINHQVVIDDDDEEESLQKTMIHQDENLQSSKVQKTTIMMMDSLLLADDMIFHILEYLNVHLIFKTCVRISKQWLHVAQRMPTVLDFSNSVIDLETLESVMKCSYLNNVTCLDLLGNEIGNSGIKILVRGESVLTNLTELNLKRNNIGEKGVLSC</sequence>
<accession>A0AA88GJW0</accession>
<organism evidence="1 2">
    <name type="scientific">Naegleria lovaniensis</name>
    <name type="common">Amoeba</name>
    <dbReference type="NCBI Taxonomy" id="51637"/>
    <lineage>
        <taxon>Eukaryota</taxon>
        <taxon>Discoba</taxon>
        <taxon>Heterolobosea</taxon>
        <taxon>Tetramitia</taxon>
        <taxon>Eutetramitia</taxon>
        <taxon>Vahlkampfiidae</taxon>
        <taxon>Naegleria</taxon>
    </lineage>
</organism>
<proteinExistence type="predicted"/>
<protein>
    <recommendedName>
        <fullName evidence="3">F-box domain-containing protein</fullName>
    </recommendedName>
</protein>
<dbReference type="Pfam" id="PF13516">
    <property type="entry name" value="LRR_6"/>
    <property type="match status" value="2"/>
</dbReference>
<dbReference type="GeneID" id="68101818"/>
<dbReference type="InterPro" id="IPR001611">
    <property type="entry name" value="Leu-rich_rpt"/>
</dbReference>
<name>A0AA88GJW0_NAELO</name>
<dbReference type="Proteomes" id="UP000816034">
    <property type="component" value="Unassembled WGS sequence"/>
</dbReference>
<dbReference type="InterPro" id="IPR032675">
    <property type="entry name" value="LRR_dom_sf"/>
</dbReference>
<keyword evidence="2" id="KW-1185">Reference proteome</keyword>
<reference evidence="1 2" key="1">
    <citation type="journal article" date="2018" name="BMC Genomics">
        <title>The genome of Naegleria lovaniensis, the basis for a comparative approach to unravel pathogenicity factors of the human pathogenic amoeba N. fowleri.</title>
        <authorList>
            <person name="Liechti N."/>
            <person name="Schurch N."/>
            <person name="Bruggmann R."/>
            <person name="Wittwer M."/>
        </authorList>
    </citation>
    <scope>NUCLEOTIDE SEQUENCE [LARGE SCALE GENOMIC DNA]</scope>
    <source>
        <strain evidence="1 2">ATCC 30569</strain>
    </source>
</reference>
<dbReference type="Gene3D" id="3.80.10.10">
    <property type="entry name" value="Ribonuclease Inhibitor"/>
    <property type="match status" value="1"/>
</dbReference>
<comment type="caution">
    <text evidence="1">The sequence shown here is derived from an EMBL/GenBank/DDBJ whole genome shotgun (WGS) entry which is preliminary data.</text>
</comment>
<dbReference type="RefSeq" id="XP_044544715.1">
    <property type="nucleotide sequence ID" value="XM_044699543.1"/>
</dbReference>
<gene>
    <name evidence="1" type="ORF">C9374_009364</name>
</gene>